<reference evidence="7" key="1">
    <citation type="submission" date="2021-01" db="EMBL/GenBank/DDBJ databases">
        <title>Paracoccus amoyensis sp. nov., isolated from the surface seawater along the coast of Xiamen Island, China.</title>
        <authorList>
            <person name="Lyu L."/>
        </authorList>
    </citation>
    <scope>NUCLEOTIDE SEQUENCE</scope>
    <source>
        <strain evidence="7">MJ17</strain>
    </source>
</reference>
<dbReference type="FunFam" id="1.10.10.10:FF:000163">
    <property type="entry name" value="MarR family transcriptional regulator"/>
    <property type="match status" value="1"/>
</dbReference>
<protein>
    <submittedName>
        <fullName evidence="7">MarR family transcriptional regulator</fullName>
    </submittedName>
</protein>
<dbReference type="PANTHER" id="PTHR33164:SF5">
    <property type="entry name" value="ORGANIC HYDROPEROXIDE RESISTANCE TRANSCRIPTIONAL REGULATOR"/>
    <property type="match status" value="1"/>
</dbReference>
<evidence type="ECO:0000313" key="8">
    <source>
        <dbReference type="Proteomes" id="UP000640485"/>
    </source>
</evidence>
<dbReference type="SMART" id="SM00347">
    <property type="entry name" value="HTH_MARR"/>
    <property type="match status" value="1"/>
</dbReference>
<dbReference type="PRINTS" id="PR00598">
    <property type="entry name" value="HTHMARR"/>
</dbReference>
<dbReference type="GO" id="GO:0005737">
    <property type="term" value="C:cytoplasm"/>
    <property type="evidence" value="ECO:0007669"/>
    <property type="project" value="UniProtKB-SubCell"/>
</dbReference>
<dbReference type="InterPro" id="IPR036388">
    <property type="entry name" value="WH-like_DNA-bd_sf"/>
</dbReference>
<organism evidence="7 8">
    <name type="scientific">Paracoccus caeni</name>
    <dbReference type="NCBI Taxonomy" id="657651"/>
    <lineage>
        <taxon>Bacteria</taxon>
        <taxon>Pseudomonadati</taxon>
        <taxon>Pseudomonadota</taxon>
        <taxon>Alphaproteobacteria</taxon>
        <taxon>Rhodobacterales</taxon>
        <taxon>Paracoccaceae</taxon>
        <taxon>Paracoccus</taxon>
    </lineage>
</organism>
<dbReference type="AlphaFoldDB" id="A0A934SGJ7"/>
<keyword evidence="8" id="KW-1185">Reference proteome</keyword>
<dbReference type="EMBL" id="JAEPRQ010000001">
    <property type="protein sequence ID" value="MBK4214789.1"/>
    <property type="molecule type" value="Genomic_DNA"/>
</dbReference>
<dbReference type="InterPro" id="IPR000835">
    <property type="entry name" value="HTH_MarR-typ"/>
</dbReference>
<sequence>MEQNPTLSSLLCFDIYSANLAFGRLYKPLLDPLGLTYPQYLALVLLWERDGQSVSEIGGSLGLESSTLTPLLKRLETAGLLRRLRDNEDERRVRIFLTDQGRDLQTKAAGVAECVAKATGLGADEAVAMQTALIRLRSALETAQTS</sequence>
<dbReference type="SUPFAM" id="SSF46785">
    <property type="entry name" value="Winged helix' DNA-binding domain"/>
    <property type="match status" value="1"/>
</dbReference>
<accession>A0A934SGJ7</accession>
<evidence type="ECO:0000313" key="7">
    <source>
        <dbReference type="EMBL" id="MBK4214789.1"/>
    </source>
</evidence>
<dbReference type="PROSITE" id="PS50995">
    <property type="entry name" value="HTH_MARR_2"/>
    <property type="match status" value="1"/>
</dbReference>
<evidence type="ECO:0000256" key="2">
    <source>
        <dbReference type="ARBA" id="ARBA00022490"/>
    </source>
</evidence>
<evidence type="ECO:0000256" key="1">
    <source>
        <dbReference type="ARBA" id="ARBA00004496"/>
    </source>
</evidence>
<gene>
    <name evidence="7" type="ORF">JJJ17_02495</name>
</gene>
<evidence type="ECO:0000256" key="3">
    <source>
        <dbReference type="ARBA" id="ARBA00023015"/>
    </source>
</evidence>
<dbReference type="InterPro" id="IPR039422">
    <property type="entry name" value="MarR/SlyA-like"/>
</dbReference>
<dbReference type="GO" id="GO:0006950">
    <property type="term" value="P:response to stress"/>
    <property type="evidence" value="ECO:0007669"/>
    <property type="project" value="TreeGrafter"/>
</dbReference>
<dbReference type="GO" id="GO:0003700">
    <property type="term" value="F:DNA-binding transcription factor activity"/>
    <property type="evidence" value="ECO:0007669"/>
    <property type="project" value="InterPro"/>
</dbReference>
<comment type="subcellular location">
    <subcellularLocation>
        <location evidence="1">Cytoplasm</location>
    </subcellularLocation>
</comment>
<proteinExistence type="predicted"/>
<dbReference type="Pfam" id="PF01047">
    <property type="entry name" value="MarR"/>
    <property type="match status" value="1"/>
</dbReference>
<evidence type="ECO:0000256" key="4">
    <source>
        <dbReference type="ARBA" id="ARBA00023125"/>
    </source>
</evidence>
<dbReference type="GO" id="GO:0003677">
    <property type="term" value="F:DNA binding"/>
    <property type="evidence" value="ECO:0007669"/>
    <property type="project" value="UniProtKB-KW"/>
</dbReference>
<keyword evidence="5" id="KW-0804">Transcription</keyword>
<name>A0A934SGJ7_9RHOB</name>
<dbReference type="Gene3D" id="1.10.10.10">
    <property type="entry name" value="Winged helix-like DNA-binding domain superfamily/Winged helix DNA-binding domain"/>
    <property type="match status" value="1"/>
</dbReference>
<dbReference type="RefSeq" id="WP_200683523.1">
    <property type="nucleotide sequence ID" value="NZ_JAEPRQ010000001.1"/>
</dbReference>
<keyword evidence="2" id="KW-0963">Cytoplasm</keyword>
<dbReference type="PANTHER" id="PTHR33164">
    <property type="entry name" value="TRANSCRIPTIONAL REGULATOR, MARR FAMILY"/>
    <property type="match status" value="1"/>
</dbReference>
<evidence type="ECO:0000256" key="5">
    <source>
        <dbReference type="ARBA" id="ARBA00023163"/>
    </source>
</evidence>
<comment type="caution">
    <text evidence="7">The sequence shown here is derived from an EMBL/GenBank/DDBJ whole genome shotgun (WGS) entry which is preliminary data.</text>
</comment>
<feature type="domain" description="HTH marR-type" evidence="6">
    <location>
        <begin position="8"/>
        <end position="138"/>
    </location>
</feature>
<dbReference type="Proteomes" id="UP000640485">
    <property type="component" value="Unassembled WGS sequence"/>
</dbReference>
<keyword evidence="4" id="KW-0238">DNA-binding</keyword>
<evidence type="ECO:0000259" key="6">
    <source>
        <dbReference type="PROSITE" id="PS50995"/>
    </source>
</evidence>
<keyword evidence="3" id="KW-0805">Transcription regulation</keyword>
<dbReference type="InterPro" id="IPR036390">
    <property type="entry name" value="WH_DNA-bd_sf"/>
</dbReference>